<keyword evidence="4" id="KW-1185">Reference proteome</keyword>
<organism evidence="3 4">
    <name type="scientific">Streptomyces broussonetiae</name>
    <dbReference type="NCBI Taxonomy" id="2686304"/>
    <lineage>
        <taxon>Bacteria</taxon>
        <taxon>Bacillati</taxon>
        <taxon>Actinomycetota</taxon>
        <taxon>Actinomycetes</taxon>
        <taxon>Kitasatosporales</taxon>
        <taxon>Streptomycetaceae</taxon>
        <taxon>Streptomyces</taxon>
    </lineage>
</organism>
<accession>A0ABV5E3X2</accession>
<name>A0ABV5E3X2_9ACTN</name>
<protein>
    <submittedName>
        <fullName evidence="3">VanZ family protein</fullName>
    </submittedName>
</protein>
<feature type="transmembrane region" description="Helical" evidence="1">
    <location>
        <begin position="137"/>
        <end position="156"/>
    </location>
</feature>
<dbReference type="Proteomes" id="UP001585080">
    <property type="component" value="Unassembled WGS sequence"/>
</dbReference>
<reference evidence="3 4" key="1">
    <citation type="submission" date="2024-01" db="EMBL/GenBank/DDBJ databases">
        <title>Genome mining of biosynthetic gene clusters to explore secondary metabolites of Streptomyces sp.</title>
        <authorList>
            <person name="Baig A."/>
            <person name="Ajitkumar Shintre N."/>
            <person name="Kumar H."/>
            <person name="Anbarasu A."/>
            <person name="Ramaiah S."/>
        </authorList>
    </citation>
    <scope>NUCLEOTIDE SEQUENCE [LARGE SCALE GENOMIC DNA]</scope>
    <source>
        <strain evidence="3 4">A57</strain>
    </source>
</reference>
<feature type="transmembrane region" description="Helical" evidence="1">
    <location>
        <begin position="168"/>
        <end position="190"/>
    </location>
</feature>
<proteinExistence type="predicted"/>
<evidence type="ECO:0000313" key="4">
    <source>
        <dbReference type="Proteomes" id="UP001585080"/>
    </source>
</evidence>
<evidence type="ECO:0000256" key="1">
    <source>
        <dbReference type="SAM" id="Phobius"/>
    </source>
</evidence>
<dbReference type="InterPro" id="IPR006976">
    <property type="entry name" value="VanZ-like"/>
</dbReference>
<gene>
    <name evidence="3" type="ORF">VSS16_01710</name>
</gene>
<dbReference type="RefSeq" id="WP_376730508.1">
    <property type="nucleotide sequence ID" value="NZ_JAYMRP010000001.1"/>
</dbReference>
<evidence type="ECO:0000313" key="3">
    <source>
        <dbReference type="EMBL" id="MFB8771466.1"/>
    </source>
</evidence>
<evidence type="ECO:0000259" key="2">
    <source>
        <dbReference type="Pfam" id="PF04892"/>
    </source>
</evidence>
<dbReference type="EMBL" id="JAYMRP010000001">
    <property type="protein sequence ID" value="MFB8771466.1"/>
    <property type="molecule type" value="Genomic_DNA"/>
</dbReference>
<keyword evidence="1" id="KW-0472">Membrane</keyword>
<feature type="transmembrane region" description="Helical" evidence="1">
    <location>
        <begin position="105"/>
        <end position="125"/>
    </location>
</feature>
<keyword evidence="1" id="KW-1133">Transmembrane helix</keyword>
<feature type="transmembrane region" description="Helical" evidence="1">
    <location>
        <begin position="6"/>
        <end position="29"/>
    </location>
</feature>
<feature type="domain" description="VanZ-like" evidence="2">
    <location>
        <begin position="81"/>
        <end position="152"/>
    </location>
</feature>
<comment type="caution">
    <text evidence="3">The sequence shown here is derived from an EMBL/GenBank/DDBJ whole genome shotgun (WGS) entry which is preliminary data.</text>
</comment>
<keyword evidence="1" id="KW-0812">Transmembrane</keyword>
<sequence>MIEAVFQHHLVFLAGAIATTLTVGLVVFLMNRRATRSHAALRGLWAASATGPAILTSWSGSGVLTYECAVNSDLPTALTSTQGQLNIALFVPYGLFATLATRRPLFAAATGVLFTLAIETAQATIPFISRLCDTDDLITNALGACAGAALGALILRRMTDSAPVQQASARRTAVALSPAIALIAAVWLVVIEPVRAQPPVQEIPTANAAQTAALTKAMTDAFASAYQTSNAFYIDNGDGTASVTTSLPGGGFAELSWPDREKFTAHFTPSIYGEGVHAYKIPGISRPITTSDAAKKIATAYATDYAPWASPGSVVSARPIDDRADIGWIVEWRRWKNNVLMPMRLDIAIEPSGRIIDLIARNVADPNLPQPKVDEARAWEIFDRSHQIMKPDQVQRQQPVYLAQRRDGQWRIHWLLSVRDGNTLRSAVVDATDASVHDVTTSHGQGDVSQQ</sequence>
<dbReference type="Pfam" id="PF04892">
    <property type="entry name" value="VanZ"/>
    <property type="match status" value="1"/>
</dbReference>